<dbReference type="EMBL" id="BSEC01000002">
    <property type="protein sequence ID" value="GLI95174.1"/>
    <property type="molecule type" value="Genomic_DNA"/>
</dbReference>
<dbReference type="AlphaFoldDB" id="A0A9W6GY93"/>
<accession>A0A9W6GY93</accession>
<gene>
    <name evidence="1" type="ORF">LMG27198_41660</name>
</gene>
<keyword evidence="2" id="KW-1185">Reference proteome</keyword>
<evidence type="ECO:0000313" key="1">
    <source>
        <dbReference type="EMBL" id="GLI95174.1"/>
    </source>
</evidence>
<comment type="caution">
    <text evidence="1">The sequence shown here is derived from an EMBL/GenBank/DDBJ whole genome shotgun (WGS) entry which is preliminary data.</text>
</comment>
<protein>
    <recommendedName>
        <fullName evidence="3">DUF932 domain-containing protein</fullName>
    </recommendedName>
</protein>
<evidence type="ECO:0008006" key="3">
    <source>
        <dbReference type="Google" id="ProtNLM"/>
    </source>
</evidence>
<evidence type="ECO:0000313" key="2">
    <source>
        <dbReference type="Proteomes" id="UP001144323"/>
    </source>
</evidence>
<sequence>MDCFFRDGMKTGREAPEFSVMERTMIQSDIINSAPGLTDAYKVDVSRGGRIGRISSEWFSRPADERYLSLSKLFAAVRARTERSRTRTIESAAIRVEADHGNAERLSLALPGSEGTVARPIGALANSRALSARRRLFGSSRPRLPKSIYSMACPRTAPSR</sequence>
<proteinExistence type="predicted"/>
<reference evidence="1" key="1">
    <citation type="journal article" date="2023" name="Int. J. Syst. Evol. Microbiol.">
        <title>Methylocystis iwaonis sp. nov., a type II methane-oxidizing bacterium from surface soil of a rice paddy field in Japan, and emended description of the genus Methylocystis (ex Whittenbury et al. 1970) Bowman et al. 1993.</title>
        <authorList>
            <person name="Kaise H."/>
            <person name="Sawadogo J.B."/>
            <person name="Alam M.S."/>
            <person name="Ueno C."/>
            <person name="Dianou D."/>
            <person name="Shinjo R."/>
            <person name="Asakawa S."/>
        </authorList>
    </citation>
    <scope>NUCLEOTIDE SEQUENCE</scope>
    <source>
        <strain evidence="1">LMG27198</strain>
    </source>
</reference>
<name>A0A9W6GY93_9HYPH</name>
<dbReference type="Proteomes" id="UP001144323">
    <property type="component" value="Unassembled WGS sequence"/>
</dbReference>
<organism evidence="1 2">
    <name type="scientific">Methylocystis echinoides</name>
    <dbReference type="NCBI Taxonomy" id="29468"/>
    <lineage>
        <taxon>Bacteria</taxon>
        <taxon>Pseudomonadati</taxon>
        <taxon>Pseudomonadota</taxon>
        <taxon>Alphaproteobacteria</taxon>
        <taxon>Hyphomicrobiales</taxon>
        <taxon>Methylocystaceae</taxon>
        <taxon>Methylocystis</taxon>
    </lineage>
</organism>